<dbReference type="GO" id="GO:0046872">
    <property type="term" value="F:metal ion binding"/>
    <property type="evidence" value="ECO:0007669"/>
    <property type="project" value="UniProtKB-KW"/>
</dbReference>
<dbReference type="InterPro" id="IPR029052">
    <property type="entry name" value="Metallo-depent_PP-like"/>
</dbReference>
<gene>
    <name evidence="4" type="ORF">TDIB3V08_LOCUS5263</name>
</gene>
<evidence type="ECO:0000256" key="2">
    <source>
        <dbReference type="ARBA" id="ARBA00022801"/>
    </source>
</evidence>
<dbReference type="GO" id="GO:0004722">
    <property type="term" value="F:protein serine/threonine phosphatase activity"/>
    <property type="evidence" value="ECO:0007669"/>
    <property type="project" value="InterPro"/>
</dbReference>
<dbReference type="InterPro" id="IPR006186">
    <property type="entry name" value="Ser/Thr-sp_prot-phosphatase"/>
</dbReference>
<accession>A0A7R8VLC0</accession>
<dbReference type="Gene3D" id="3.60.21.10">
    <property type="match status" value="1"/>
</dbReference>
<proteinExistence type="predicted"/>
<dbReference type="EMBL" id="OA566491">
    <property type="protein sequence ID" value="CAD7198990.1"/>
    <property type="molecule type" value="Genomic_DNA"/>
</dbReference>
<evidence type="ECO:0000256" key="3">
    <source>
        <dbReference type="ARBA" id="ARBA00023211"/>
    </source>
</evidence>
<keyword evidence="2" id="KW-0378">Hydrolase</keyword>
<dbReference type="PRINTS" id="PR00114">
    <property type="entry name" value="STPHPHTASE"/>
</dbReference>
<keyword evidence="3" id="KW-0464">Manganese</keyword>
<dbReference type="InterPro" id="IPR047129">
    <property type="entry name" value="PPA2-like"/>
</dbReference>
<dbReference type="AlphaFoldDB" id="A0A7R8VLC0"/>
<evidence type="ECO:0000256" key="1">
    <source>
        <dbReference type="ARBA" id="ARBA00022723"/>
    </source>
</evidence>
<evidence type="ECO:0000313" key="4">
    <source>
        <dbReference type="EMBL" id="CAD7198990.1"/>
    </source>
</evidence>
<dbReference type="PANTHER" id="PTHR45619">
    <property type="entry name" value="SERINE/THREONINE-PROTEIN PHOSPHATASE PP2A-RELATED"/>
    <property type="match status" value="1"/>
</dbReference>
<name>A0A7R8VLC0_TIMDO</name>
<sequence>MLIGHSDYRSPVASLVMTDSSQLTSDSQHLDTQGWGVSPRGAGYLFGSDVVAQFNAANDIDMICRAHQLVMEGYKWHFNETVLTVWSAPNYCYREDMCDTEYMSDLLQMLNKLVSLVMMAFCVCNLYGHTSHQVKNVPPSVSKESRTTQAIVELLATSSTLEAIKCRELGPVESSLPTTIFMMYLPQRLRLCLCADTRPLDVHYHNKDEVMYPCKALELPVSHHHCVAQEDKPSAVSWILMGGVGSFLNATKEFKKVRNSALDIASVSRSIGAKGSSGDFVEANSACLACPDALHCPRATNIEAHFSDFGQPNVTNHENQLHTISDVRGDNIFGDSLHHNYTAAIWSQASSAPHRRGRIVERAFIHNFAVRYGTGWHGVATCSRISWTSGVSVNVR</sequence>
<reference evidence="4" key="1">
    <citation type="submission" date="2020-11" db="EMBL/GenBank/DDBJ databases">
        <authorList>
            <person name="Tran Van P."/>
        </authorList>
    </citation>
    <scope>NUCLEOTIDE SEQUENCE</scope>
</reference>
<keyword evidence="1" id="KW-0479">Metal-binding</keyword>
<protein>
    <recommendedName>
        <fullName evidence="5">Serine/threonine specific protein phosphatases domain-containing protein</fullName>
    </recommendedName>
</protein>
<evidence type="ECO:0008006" key="5">
    <source>
        <dbReference type="Google" id="ProtNLM"/>
    </source>
</evidence>
<dbReference type="SUPFAM" id="SSF56300">
    <property type="entry name" value="Metallo-dependent phosphatases"/>
    <property type="match status" value="1"/>
</dbReference>
<organism evidence="4">
    <name type="scientific">Timema douglasi</name>
    <name type="common">Walking stick</name>
    <dbReference type="NCBI Taxonomy" id="61478"/>
    <lineage>
        <taxon>Eukaryota</taxon>
        <taxon>Metazoa</taxon>
        <taxon>Ecdysozoa</taxon>
        <taxon>Arthropoda</taxon>
        <taxon>Hexapoda</taxon>
        <taxon>Insecta</taxon>
        <taxon>Pterygota</taxon>
        <taxon>Neoptera</taxon>
        <taxon>Polyneoptera</taxon>
        <taxon>Phasmatodea</taxon>
        <taxon>Timematodea</taxon>
        <taxon>Timematoidea</taxon>
        <taxon>Timematidae</taxon>
        <taxon>Timema</taxon>
    </lineage>
</organism>